<proteinExistence type="predicted"/>
<accession>A0A9D1M223</accession>
<dbReference type="AlphaFoldDB" id="A0A9D1M223"/>
<dbReference type="EMBL" id="DVNH01000048">
    <property type="protein sequence ID" value="HIU52230.1"/>
    <property type="molecule type" value="Genomic_DNA"/>
</dbReference>
<reference evidence="1" key="2">
    <citation type="journal article" date="2021" name="PeerJ">
        <title>Extensive microbial diversity within the chicken gut microbiome revealed by metagenomics and culture.</title>
        <authorList>
            <person name="Gilroy R."/>
            <person name="Ravi A."/>
            <person name="Getino M."/>
            <person name="Pursley I."/>
            <person name="Horton D.L."/>
            <person name="Alikhan N.F."/>
            <person name="Baker D."/>
            <person name="Gharbi K."/>
            <person name="Hall N."/>
            <person name="Watson M."/>
            <person name="Adriaenssens E.M."/>
            <person name="Foster-Nyarko E."/>
            <person name="Jarju S."/>
            <person name="Secka A."/>
            <person name="Antonio M."/>
            <person name="Oren A."/>
            <person name="Chaudhuri R.R."/>
            <person name="La Ragione R."/>
            <person name="Hildebrand F."/>
            <person name="Pallen M.J."/>
        </authorList>
    </citation>
    <scope>NUCLEOTIDE SEQUENCE</scope>
    <source>
        <strain evidence="1">CHK195-15760</strain>
    </source>
</reference>
<dbReference type="InterPro" id="IPR020256">
    <property type="entry name" value="Spore_coat_CotJA"/>
</dbReference>
<protein>
    <submittedName>
        <fullName evidence="1">Spore coat associated protein CotJA</fullName>
    </submittedName>
</protein>
<gene>
    <name evidence="1" type="ORF">IAB70_06440</name>
</gene>
<evidence type="ECO:0000313" key="1">
    <source>
        <dbReference type="EMBL" id="HIU52230.1"/>
    </source>
</evidence>
<name>A0A9D1M223_9FIRM</name>
<dbReference type="Pfam" id="PF11007">
    <property type="entry name" value="CotJA"/>
    <property type="match status" value="1"/>
</dbReference>
<organism evidence="1 2">
    <name type="scientific">Candidatus Merdicola faecigallinarum</name>
    <dbReference type="NCBI Taxonomy" id="2840862"/>
    <lineage>
        <taxon>Bacteria</taxon>
        <taxon>Bacillati</taxon>
        <taxon>Bacillota</taxon>
        <taxon>Clostridia</taxon>
        <taxon>Candidatus Merdicola</taxon>
    </lineage>
</organism>
<evidence type="ECO:0000313" key="2">
    <source>
        <dbReference type="Proteomes" id="UP000824093"/>
    </source>
</evidence>
<reference evidence="1" key="1">
    <citation type="submission" date="2020-10" db="EMBL/GenBank/DDBJ databases">
        <authorList>
            <person name="Gilroy R."/>
        </authorList>
    </citation>
    <scope>NUCLEOTIDE SEQUENCE</scope>
    <source>
        <strain evidence="1">CHK195-15760</strain>
    </source>
</reference>
<comment type="caution">
    <text evidence="1">The sequence shown here is derived from an EMBL/GenBank/DDBJ whole genome shotgun (WGS) entry which is preliminary data.</text>
</comment>
<dbReference type="Proteomes" id="UP000824093">
    <property type="component" value="Unassembled WGS sequence"/>
</dbReference>
<sequence length="87" mass="10035">MNMANWANYEDECMCGFEEEENVFPDNPMLAQSYVPWQTMNKTFTPCVGLKMGTIYPELVSPYMPCDSMNQIKYIEAMNRIGEGCNK</sequence>